<evidence type="ECO:0000313" key="7">
    <source>
        <dbReference type="Proteomes" id="UP000019491"/>
    </source>
</evidence>
<dbReference type="GO" id="GO:0004674">
    <property type="term" value="F:protein serine/threonine kinase activity"/>
    <property type="evidence" value="ECO:0007669"/>
    <property type="project" value="UniProtKB-KW"/>
</dbReference>
<dbReference type="PANTHER" id="PTHR47691">
    <property type="entry name" value="REGULATOR-RELATED"/>
    <property type="match status" value="1"/>
</dbReference>
<dbReference type="Gene3D" id="3.40.50.300">
    <property type="entry name" value="P-loop containing nucleotide triphosphate hydrolases"/>
    <property type="match status" value="1"/>
</dbReference>
<dbReference type="Pfam" id="PF13401">
    <property type="entry name" value="AAA_22"/>
    <property type="match status" value="1"/>
</dbReference>
<dbReference type="InterPro" id="IPR049945">
    <property type="entry name" value="AAA_22"/>
</dbReference>
<dbReference type="GO" id="GO:0003677">
    <property type="term" value="F:DNA binding"/>
    <property type="evidence" value="ECO:0007669"/>
    <property type="project" value="InterPro"/>
</dbReference>
<keyword evidence="6" id="KW-0418">Kinase</keyword>
<evidence type="ECO:0000256" key="1">
    <source>
        <dbReference type="ARBA" id="ARBA00022741"/>
    </source>
</evidence>
<dbReference type="InterPro" id="IPR058852">
    <property type="entry name" value="HTH_77"/>
</dbReference>
<dbReference type="RefSeq" id="WP_037232131.1">
    <property type="nucleotide sequence ID" value="NZ_BAWF01000022.1"/>
</dbReference>
<dbReference type="CDD" id="cd14014">
    <property type="entry name" value="STKc_PknB_like"/>
    <property type="match status" value="1"/>
</dbReference>
<comment type="caution">
    <text evidence="6">The sequence shown here is derived from an EMBL/GenBank/DDBJ whole genome shotgun (WGS) entry which is preliminary data.</text>
</comment>
<evidence type="ECO:0000259" key="5">
    <source>
        <dbReference type="PROSITE" id="PS50043"/>
    </source>
</evidence>
<dbReference type="SUPFAM" id="SSF46894">
    <property type="entry name" value="C-terminal effector domain of the bipartite response regulators"/>
    <property type="match status" value="1"/>
</dbReference>
<dbReference type="Proteomes" id="UP000019491">
    <property type="component" value="Unassembled WGS sequence"/>
</dbReference>
<dbReference type="PRINTS" id="PR00364">
    <property type="entry name" value="DISEASERSIST"/>
</dbReference>
<dbReference type="InterPro" id="IPR027417">
    <property type="entry name" value="P-loop_NTPase"/>
</dbReference>
<gene>
    <name evidence="6" type="ORF">RW1_022_01350</name>
</gene>
<proteinExistence type="predicted"/>
<dbReference type="AlphaFoldDB" id="X0R3U6"/>
<keyword evidence="7" id="KW-1185">Reference proteome</keyword>
<keyword evidence="6" id="KW-0723">Serine/threonine-protein kinase</keyword>
<name>X0R3U6_RHOWR</name>
<keyword evidence="2 3" id="KW-0067">ATP-binding</keyword>
<dbReference type="Gene3D" id="1.25.40.10">
    <property type="entry name" value="Tetratricopeptide repeat domain"/>
    <property type="match status" value="1"/>
</dbReference>
<dbReference type="PROSITE" id="PS00107">
    <property type="entry name" value="PROTEIN_KINASE_ATP"/>
    <property type="match status" value="1"/>
</dbReference>
<dbReference type="GO" id="GO:0005524">
    <property type="term" value="F:ATP binding"/>
    <property type="evidence" value="ECO:0007669"/>
    <property type="project" value="UniProtKB-UniRule"/>
</dbReference>
<dbReference type="InterPro" id="IPR016032">
    <property type="entry name" value="Sig_transdc_resp-reg_C-effctor"/>
</dbReference>
<dbReference type="PROSITE" id="PS50043">
    <property type="entry name" value="HTH_LUXR_2"/>
    <property type="match status" value="1"/>
</dbReference>
<protein>
    <submittedName>
        <fullName evidence="6">Putative serine/threonine protein kinase</fullName>
    </submittedName>
</protein>
<dbReference type="InterPro" id="IPR036388">
    <property type="entry name" value="WH-like_DNA-bd_sf"/>
</dbReference>
<dbReference type="Pfam" id="PF00069">
    <property type="entry name" value="Pkinase"/>
    <property type="match status" value="1"/>
</dbReference>
<dbReference type="PROSITE" id="PS00108">
    <property type="entry name" value="PROTEIN_KINASE_ST"/>
    <property type="match status" value="1"/>
</dbReference>
<evidence type="ECO:0000313" key="6">
    <source>
        <dbReference type="EMBL" id="GAF45555.1"/>
    </source>
</evidence>
<dbReference type="InterPro" id="IPR011009">
    <property type="entry name" value="Kinase-like_dom_sf"/>
</dbReference>
<evidence type="ECO:0000259" key="4">
    <source>
        <dbReference type="PROSITE" id="PS50011"/>
    </source>
</evidence>
<dbReference type="SUPFAM" id="SSF56112">
    <property type="entry name" value="Protein kinase-like (PK-like)"/>
    <property type="match status" value="1"/>
</dbReference>
<evidence type="ECO:0000256" key="2">
    <source>
        <dbReference type="ARBA" id="ARBA00022840"/>
    </source>
</evidence>
<dbReference type="GO" id="GO:0006355">
    <property type="term" value="P:regulation of DNA-templated transcription"/>
    <property type="evidence" value="ECO:0007669"/>
    <property type="project" value="InterPro"/>
</dbReference>
<dbReference type="InterPro" id="IPR000792">
    <property type="entry name" value="Tscrpt_reg_LuxR_C"/>
</dbReference>
<keyword evidence="6" id="KW-0808">Transferase</keyword>
<dbReference type="SMART" id="SM00220">
    <property type="entry name" value="S_TKc"/>
    <property type="match status" value="1"/>
</dbReference>
<dbReference type="Gene3D" id="1.10.510.10">
    <property type="entry name" value="Transferase(Phosphotransferase) domain 1"/>
    <property type="match status" value="1"/>
</dbReference>
<dbReference type="InterPro" id="IPR000719">
    <property type="entry name" value="Prot_kinase_dom"/>
</dbReference>
<dbReference type="SUPFAM" id="SSF52540">
    <property type="entry name" value="P-loop containing nucleoside triphosphate hydrolases"/>
    <property type="match status" value="1"/>
</dbReference>
<dbReference type="SUPFAM" id="SSF48452">
    <property type="entry name" value="TPR-like"/>
    <property type="match status" value="1"/>
</dbReference>
<evidence type="ECO:0000256" key="3">
    <source>
        <dbReference type="PROSITE-ProRule" id="PRU10141"/>
    </source>
</evidence>
<dbReference type="InterPro" id="IPR011990">
    <property type="entry name" value="TPR-like_helical_dom_sf"/>
</dbReference>
<dbReference type="CDD" id="cd06170">
    <property type="entry name" value="LuxR_C_like"/>
    <property type="match status" value="1"/>
</dbReference>
<dbReference type="SMART" id="SM00421">
    <property type="entry name" value="HTH_LUXR"/>
    <property type="match status" value="1"/>
</dbReference>
<dbReference type="InterPro" id="IPR008271">
    <property type="entry name" value="Ser/Thr_kinase_AS"/>
</dbReference>
<dbReference type="Gene3D" id="3.30.200.20">
    <property type="entry name" value="Phosphorylase Kinase, domain 1"/>
    <property type="match status" value="1"/>
</dbReference>
<reference evidence="6 7" key="1">
    <citation type="submission" date="2014-02" db="EMBL/GenBank/DDBJ databases">
        <title>Whole genome shotgun sequence of Rhodococcus wratislaviensis NBRC 100605.</title>
        <authorList>
            <person name="Hosoyama A."/>
            <person name="Tsuchikane K."/>
            <person name="Yoshida I."/>
            <person name="Ohji S."/>
            <person name="Ichikawa N."/>
            <person name="Yamazoe A."/>
            <person name="Fujita N."/>
        </authorList>
    </citation>
    <scope>NUCLEOTIDE SEQUENCE [LARGE SCALE GENOMIC DNA]</scope>
    <source>
        <strain evidence="6 7">NBRC 100605</strain>
    </source>
</reference>
<sequence length="1118" mass="121612">MVELDPLATQRDVAYSAAAELAANGFEDVHQIGRGGFGIVYRCRQPSLDRTVAVKVLTSDLNSEDLARFFREQRAMGRLSGHPNIVNIFDVGAVASGRPFIVMQYHPKDSLEARIQRDGPLGWPEALRVGVKIAGALETAHRLGVLHHDVKPGNILLTDYGEPQLTDFGIAHVPGGFETAAGTVTGSPAFTAPEVLRGEPPTAAADVYSLGATLFCALTGHAAFERRSGEQVVAQFVRITTEPIPDLGGTGIPDDVRAAIEQAMARSATERPATAMELGELFRDAERRNHRGVDEMALVGGGTEFAGDMPPWRDQDGPLPEQPEPVSDTSIPLVIAIRGKSGNLPLELTSFVGRRREVAETKRLLSASRLVTLTGIGGVGKTRLALRVAADTRRTYHDGVWLIELSGLRDPALLGDFVLAALGLRERSAHSPVTMLAEYLADRRLLLVVDNCEHLVDAVAALAEPLLRTCPELRILATSREPLGISGEAVMRVPPLAVPGPGSSASRRGSPAGDDAIILFTERARAAVPEFELTDHNKPVVTQICRRLDGLPLPIELAAARLRAMSAEQILQRLTDRYRLLTSGNRDAPTRQQTLRLCVDWSYGLCTPLEQQIWARVSIFAGSFELDAAENICANDLAAGEMLDAVASLVDKSILIREEPGAVVRFRLLETLRDYGREKLQQTIGYAKLSRQHRDWYQQLALQAEAEWISPKQLDWIARLKREQPNLREAMEFCLSEAVAVESVPGLAIAAALYPFWLSQGLLSEGRRWLDRLLAGEPGQLTTERVKALYADSVLAEVQGDLETGARLVEEGKALTEPGTDTGSRVLITTADGILALYSGDFSRACSCLEGALAIHDTWGEDEGFLVHVEILEMLGLAYELSGKTLQAFNCHQQVIEITASRGESVYRAYSLWATGVAMWRQGDRDRAVRLLEQGLRLGRLVDNPLTVAVTLEALAWVACNEHVAKRAVVLMAAAEAMAQSAGRAQPMGSTAVVFPNLVVYHEKCEKLARHALGEVAYHAAYQEGRELGMEEAVTYALGEQSHGATIPNDSTEALTKRERQVADLVAQGLSNKAIAANLGISPRTAQGHVEHILVKLGFSSRTQIATWLIEQKQAHRT</sequence>
<feature type="binding site" evidence="3">
    <location>
        <position position="55"/>
    </location>
    <ligand>
        <name>ATP</name>
        <dbReference type="ChEBI" id="CHEBI:30616"/>
    </ligand>
</feature>
<dbReference type="InterPro" id="IPR017441">
    <property type="entry name" value="Protein_kinase_ATP_BS"/>
</dbReference>
<dbReference type="PRINTS" id="PR00038">
    <property type="entry name" value="HTHLUXR"/>
</dbReference>
<accession>X0R3U6</accession>
<dbReference type="Gene3D" id="1.10.10.10">
    <property type="entry name" value="Winged helix-like DNA-binding domain superfamily/Winged helix DNA-binding domain"/>
    <property type="match status" value="1"/>
</dbReference>
<organism evidence="6 7">
    <name type="scientific">Rhodococcus wratislaviensis NBRC 100605</name>
    <dbReference type="NCBI Taxonomy" id="1219028"/>
    <lineage>
        <taxon>Bacteria</taxon>
        <taxon>Bacillati</taxon>
        <taxon>Actinomycetota</taxon>
        <taxon>Actinomycetes</taxon>
        <taxon>Mycobacteriales</taxon>
        <taxon>Nocardiaceae</taxon>
        <taxon>Rhodococcus</taxon>
    </lineage>
</organism>
<feature type="domain" description="HTH luxR-type" evidence="5">
    <location>
        <begin position="1048"/>
        <end position="1113"/>
    </location>
</feature>
<dbReference type="PROSITE" id="PS50011">
    <property type="entry name" value="PROTEIN_KINASE_DOM"/>
    <property type="match status" value="1"/>
</dbReference>
<dbReference type="PANTHER" id="PTHR47691:SF3">
    <property type="entry name" value="HTH-TYPE TRANSCRIPTIONAL REGULATOR RV0890C-RELATED"/>
    <property type="match status" value="1"/>
</dbReference>
<dbReference type="Pfam" id="PF00196">
    <property type="entry name" value="GerE"/>
    <property type="match status" value="1"/>
</dbReference>
<feature type="domain" description="Protein kinase" evidence="4">
    <location>
        <begin position="26"/>
        <end position="283"/>
    </location>
</feature>
<dbReference type="OrthoDB" id="9812579at2"/>
<dbReference type="EMBL" id="BAWF01000022">
    <property type="protein sequence ID" value="GAF45555.1"/>
    <property type="molecule type" value="Genomic_DNA"/>
</dbReference>
<dbReference type="Pfam" id="PF25872">
    <property type="entry name" value="HTH_77"/>
    <property type="match status" value="1"/>
</dbReference>
<dbReference type="GO" id="GO:0016887">
    <property type="term" value="F:ATP hydrolysis activity"/>
    <property type="evidence" value="ECO:0007669"/>
    <property type="project" value="InterPro"/>
</dbReference>
<keyword evidence="1 3" id="KW-0547">Nucleotide-binding</keyword>